<dbReference type="Proteomes" id="UP000074072">
    <property type="component" value="Unassembled WGS sequence"/>
</dbReference>
<reference evidence="5 6" key="1">
    <citation type="journal article" date="2016" name="Front. Microbiol.">
        <title>Genomic Resource of Rice Seed Associated Bacteria.</title>
        <authorList>
            <person name="Midha S."/>
            <person name="Bansal K."/>
            <person name="Sharma S."/>
            <person name="Kumar N."/>
            <person name="Patil P.P."/>
            <person name="Chaudhry V."/>
            <person name="Patil P.B."/>
        </authorList>
    </citation>
    <scope>NUCLEOTIDE SEQUENCE [LARGE SCALE GENOMIC DNA]</scope>
    <source>
        <strain evidence="5 6">SB4</strain>
    </source>
</reference>
<dbReference type="SUPFAM" id="SSF48179">
    <property type="entry name" value="6-phosphogluconate dehydrogenase C-terminal domain-like"/>
    <property type="match status" value="1"/>
</dbReference>
<evidence type="ECO:0000259" key="3">
    <source>
        <dbReference type="Pfam" id="PF01232"/>
    </source>
</evidence>
<evidence type="ECO:0000313" key="6">
    <source>
        <dbReference type="Proteomes" id="UP000074072"/>
    </source>
</evidence>
<dbReference type="PATRIC" id="fig|33051.4.peg.2492"/>
<dbReference type="InterPro" id="IPR036291">
    <property type="entry name" value="NAD(P)-bd_dom_sf"/>
</dbReference>
<dbReference type="GO" id="GO:0016491">
    <property type="term" value="F:oxidoreductase activity"/>
    <property type="evidence" value="ECO:0007669"/>
    <property type="project" value="UniProtKB-KW"/>
</dbReference>
<dbReference type="PANTHER" id="PTHR30524:SF0">
    <property type="entry name" value="ALTRONATE OXIDOREDUCTASE-RELATED"/>
    <property type="match status" value="1"/>
</dbReference>
<dbReference type="OrthoDB" id="271711at2"/>
<dbReference type="Pfam" id="PF01232">
    <property type="entry name" value="Mannitol_dh"/>
    <property type="match status" value="1"/>
</dbReference>
<sequence>MGGDGPHLRAGRPVTRAAPVILQFGTSRFLQAHVDLFAEEARAAGQEVPPIVIVQTTRDAERARRLAGFADPSGFPVILRGLRDGVREERTVQVRSVREGLSAAADWDRLVALAVEAASHIVSNTGDTGYAVPEGDRAAPREDQVPASFCGMLTELLHRRWQAGRPGVTMLPCELVVRNGDVLRAAITGLAREQGRDVAFVAWLDKACIWANTLVDRIVSEPLSPAGAVAEPYALWAIERQPTLVLPFTHPAIVLTGDLERFERLKLHILNLGHSWLAARWHGQGDAPDQTVRAALADAETRTALDRVMAEEVLPGFAVHGMADEAKDYIATTLERFANPFLDHRLSDIFGGHPAKVDKRIGEFIRWVDGSGKAVAMPELRALAARPS</sequence>
<dbReference type="InterPro" id="IPR013131">
    <property type="entry name" value="Mannitol_DH_N"/>
</dbReference>
<evidence type="ECO:0000256" key="1">
    <source>
        <dbReference type="ARBA" id="ARBA00023002"/>
    </source>
</evidence>
<evidence type="ECO:0000256" key="2">
    <source>
        <dbReference type="ARBA" id="ARBA00023027"/>
    </source>
</evidence>
<dbReference type="Pfam" id="PF08125">
    <property type="entry name" value="Mannitol_dh_C"/>
    <property type="match status" value="1"/>
</dbReference>
<proteinExistence type="predicted"/>
<evidence type="ECO:0000259" key="4">
    <source>
        <dbReference type="Pfam" id="PF08125"/>
    </source>
</evidence>
<gene>
    <name evidence="5" type="ORF">SB4_08935</name>
</gene>
<evidence type="ECO:0000313" key="5">
    <source>
        <dbReference type="EMBL" id="KTT99520.1"/>
    </source>
</evidence>
<dbReference type="PANTHER" id="PTHR30524">
    <property type="entry name" value="MANNITOL-1-PHOSPHATE 5-DEHYDROGENASE"/>
    <property type="match status" value="1"/>
</dbReference>
<name>A0A147IVR7_9SPHN</name>
<accession>A0A147IVR7</accession>
<dbReference type="InterPro" id="IPR013328">
    <property type="entry name" value="6PGD_dom2"/>
</dbReference>
<dbReference type="Gene3D" id="1.10.1040.10">
    <property type="entry name" value="N-(1-d-carboxylethyl)-l-norvaline Dehydrogenase, domain 2"/>
    <property type="match status" value="1"/>
</dbReference>
<dbReference type="InterPro" id="IPR013118">
    <property type="entry name" value="Mannitol_DH_C"/>
</dbReference>
<dbReference type="InterPro" id="IPR008927">
    <property type="entry name" value="6-PGluconate_DH-like_C_sf"/>
</dbReference>
<dbReference type="SUPFAM" id="SSF51735">
    <property type="entry name" value="NAD(P)-binding Rossmann-fold domains"/>
    <property type="match status" value="1"/>
</dbReference>
<protein>
    <submittedName>
        <fullName evidence="5">D-mannonate oxidoreductase</fullName>
    </submittedName>
</protein>
<dbReference type="Gene3D" id="3.40.50.720">
    <property type="entry name" value="NAD(P)-binding Rossmann-like Domain"/>
    <property type="match status" value="1"/>
</dbReference>
<feature type="domain" description="Mannitol dehydrogenase N-terminal" evidence="3">
    <location>
        <begin position="89"/>
        <end position="241"/>
    </location>
</feature>
<dbReference type="AlphaFoldDB" id="A0A147IVR7"/>
<keyword evidence="2" id="KW-0520">NAD</keyword>
<keyword evidence="1" id="KW-0560">Oxidoreductase</keyword>
<organism evidence="5 6">
    <name type="scientific">Sphingomonas sanguinis</name>
    <dbReference type="NCBI Taxonomy" id="33051"/>
    <lineage>
        <taxon>Bacteria</taxon>
        <taxon>Pseudomonadati</taxon>
        <taxon>Pseudomonadota</taxon>
        <taxon>Alphaproteobacteria</taxon>
        <taxon>Sphingomonadales</taxon>
        <taxon>Sphingomonadaceae</taxon>
        <taxon>Sphingomonas</taxon>
    </lineage>
</organism>
<comment type="caution">
    <text evidence="5">The sequence shown here is derived from an EMBL/GenBank/DDBJ whole genome shotgun (WGS) entry which is preliminary data.</text>
</comment>
<dbReference type="EMBL" id="LDTE01000049">
    <property type="protein sequence ID" value="KTT99520.1"/>
    <property type="molecule type" value="Genomic_DNA"/>
</dbReference>
<feature type="domain" description="Mannitol dehydrogenase C-terminal" evidence="4">
    <location>
        <begin position="258"/>
        <end position="366"/>
    </location>
</feature>